<reference evidence="3" key="1">
    <citation type="journal article" date="2019" name="Int. J. Syst. Evol. Microbiol.">
        <title>The Global Catalogue of Microorganisms (GCM) 10K type strain sequencing project: providing services to taxonomists for standard genome sequencing and annotation.</title>
        <authorList>
            <consortium name="The Broad Institute Genomics Platform"/>
            <consortium name="The Broad Institute Genome Sequencing Center for Infectious Disease"/>
            <person name="Wu L."/>
            <person name="Ma J."/>
        </authorList>
    </citation>
    <scope>NUCLEOTIDE SEQUENCE [LARGE SCALE GENOMIC DNA]</scope>
    <source>
        <strain evidence="3">KCTC 23314</strain>
    </source>
</reference>
<dbReference type="Gene3D" id="3.40.50.2000">
    <property type="entry name" value="Glycogen Phosphorylase B"/>
    <property type="match status" value="1"/>
</dbReference>
<accession>A0ABQ3G239</accession>
<dbReference type="GO" id="GO:0016740">
    <property type="term" value="F:transferase activity"/>
    <property type="evidence" value="ECO:0007669"/>
    <property type="project" value="UniProtKB-KW"/>
</dbReference>
<name>A0ABQ3G239_9BURK</name>
<gene>
    <name evidence="2" type="ORF">GCM10007320_28850</name>
</gene>
<sequence length="324" mass="36271">MASIHTSPPALPRRRILTWHVHGNYLYYLSQVPHDFYLVTDAGRTPGRSGRSGTLPWGDNVHEAPVERLQAMEFDLVLYQSRQNWDEDRLMLLSEAQRALPRIYLEHDPPQQNPTDQRHWVDDPGALLVQVTPFNALMWDAGRTPQRVIEHGVQLLGPARYTGRRACGIMVVNQLQRRGRKLGLDLYQSAAGQLPLELVGMESNLVGGLGEIDNAALPAFMADYRFFFHPVRYTSLGLALIEAMAVGLPVVGLATTELSTVIRSGENGYIDTRPERLVQVMQQLLRDPGLAEEWGEAGRRAAAERFGIGRFVADWQATIAELTS</sequence>
<dbReference type="PANTHER" id="PTHR45947:SF3">
    <property type="entry name" value="SULFOQUINOVOSYL TRANSFERASE SQD2"/>
    <property type="match status" value="1"/>
</dbReference>
<proteinExistence type="predicted"/>
<dbReference type="InterPro" id="IPR050194">
    <property type="entry name" value="Glycosyltransferase_grp1"/>
</dbReference>
<dbReference type="Proteomes" id="UP000626210">
    <property type="component" value="Unassembled WGS sequence"/>
</dbReference>
<dbReference type="InterPro" id="IPR001296">
    <property type="entry name" value="Glyco_trans_1"/>
</dbReference>
<protein>
    <submittedName>
        <fullName evidence="2">LPS biosynthesis-related transferase</fullName>
    </submittedName>
</protein>
<keyword evidence="2" id="KW-0808">Transferase</keyword>
<dbReference type="CDD" id="cd03801">
    <property type="entry name" value="GT4_PimA-like"/>
    <property type="match status" value="1"/>
</dbReference>
<evidence type="ECO:0000259" key="1">
    <source>
        <dbReference type="Pfam" id="PF00534"/>
    </source>
</evidence>
<dbReference type="Pfam" id="PF00534">
    <property type="entry name" value="Glycos_transf_1"/>
    <property type="match status" value="1"/>
</dbReference>
<keyword evidence="3" id="KW-1185">Reference proteome</keyword>
<feature type="domain" description="Glycosyl transferase family 1" evidence="1">
    <location>
        <begin position="209"/>
        <end position="300"/>
    </location>
</feature>
<dbReference type="PANTHER" id="PTHR45947">
    <property type="entry name" value="SULFOQUINOVOSYL TRANSFERASE SQD2"/>
    <property type="match status" value="1"/>
</dbReference>
<dbReference type="RefSeq" id="WP_189687638.1">
    <property type="nucleotide sequence ID" value="NZ_BMYK01000007.1"/>
</dbReference>
<dbReference type="SUPFAM" id="SSF53756">
    <property type="entry name" value="UDP-Glycosyltransferase/glycogen phosphorylase"/>
    <property type="match status" value="1"/>
</dbReference>
<dbReference type="EMBL" id="BMYK01000007">
    <property type="protein sequence ID" value="GHC84437.1"/>
    <property type="molecule type" value="Genomic_DNA"/>
</dbReference>
<evidence type="ECO:0000313" key="2">
    <source>
        <dbReference type="EMBL" id="GHC84437.1"/>
    </source>
</evidence>
<evidence type="ECO:0000313" key="3">
    <source>
        <dbReference type="Proteomes" id="UP000626210"/>
    </source>
</evidence>
<comment type="caution">
    <text evidence="2">The sequence shown here is derived from an EMBL/GenBank/DDBJ whole genome shotgun (WGS) entry which is preliminary data.</text>
</comment>
<organism evidence="2 3">
    <name type="scientific">Pseudorhodoferax aquiterrae</name>
    <dbReference type="NCBI Taxonomy" id="747304"/>
    <lineage>
        <taxon>Bacteria</taxon>
        <taxon>Pseudomonadati</taxon>
        <taxon>Pseudomonadota</taxon>
        <taxon>Betaproteobacteria</taxon>
        <taxon>Burkholderiales</taxon>
        <taxon>Comamonadaceae</taxon>
    </lineage>
</organism>